<proteinExistence type="inferred from homology"/>
<comment type="similarity">
    <text evidence="3 10 11">Belongs to the cullin family.</text>
</comment>
<evidence type="ECO:0000313" key="14">
    <source>
        <dbReference type="Proteomes" id="UP000007875"/>
    </source>
</evidence>
<accession>H2ZM42</accession>
<evidence type="ECO:0000256" key="10">
    <source>
        <dbReference type="PROSITE-ProRule" id="PRU00330"/>
    </source>
</evidence>
<keyword evidence="14" id="KW-1185">Reference proteome</keyword>
<dbReference type="PROSITE" id="PS50069">
    <property type="entry name" value="CULLIN_2"/>
    <property type="match status" value="1"/>
</dbReference>
<dbReference type="InterPro" id="IPR036390">
    <property type="entry name" value="WH_DNA-bd_sf"/>
</dbReference>
<reference evidence="13" key="2">
    <citation type="submission" date="2025-08" db="UniProtKB">
        <authorList>
            <consortium name="Ensembl"/>
        </authorList>
    </citation>
    <scope>IDENTIFICATION</scope>
</reference>
<keyword evidence="4" id="KW-1017">Isopeptide bond</keyword>
<evidence type="ECO:0000256" key="2">
    <source>
        <dbReference type="ARBA" id="ARBA00004906"/>
    </source>
</evidence>
<dbReference type="Pfam" id="PF26557">
    <property type="entry name" value="Cullin_AB"/>
    <property type="match status" value="1"/>
</dbReference>
<dbReference type="PANTHER" id="PTHR11932">
    <property type="entry name" value="CULLIN"/>
    <property type="match status" value="1"/>
</dbReference>
<name>H2ZM42_CIOSA</name>
<dbReference type="InterPro" id="IPR036317">
    <property type="entry name" value="Cullin_homology_sf"/>
</dbReference>
<dbReference type="InterPro" id="IPR016157">
    <property type="entry name" value="Cullin_CS"/>
</dbReference>
<dbReference type="InterPro" id="IPR016158">
    <property type="entry name" value="Cullin_homology"/>
</dbReference>
<dbReference type="Pfam" id="PF00888">
    <property type="entry name" value="Cullin"/>
    <property type="match status" value="1"/>
</dbReference>
<keyword evidence="5" id="KW-0597">Phosphoprotein</keyword>
<dbReference type="AlphaFoldDB" id="H2ZM42"/>
<evidence type="ECO:0000256" key="4">
    <source>
        <dbReference type="ARBA" id="ARBA00022499"/>
    </source>
</evidence>
<protein>
    <recommendedName>
        <fullName evidence="9">Cullin-5</fullName>
    </recommendedName>
</protein>
<dbReference type="GO" id="GO:0031625">
    <property type="term" value="F:ubiquitin protein ligase binding"/>
    <property type="evidence" value="ECO:0007669"/>
    <property type="project" value="InterPro"/>
</dbReference>
<dbReference type="OMA" id="FWINQQF"/>
<dbReference type="Pfam" id="PF10557">
    <property type="entry name" value="Cullin_Nedd8"/>
    <property type="match status" value="1"/>
</dbReference>
<dbReference type="InterPro" id="IPR019559">
    <property type="entry name" value="Cullin_neddylation_domain"/>
</dbReference>
<dbReference type="STRING" id="51511.ENSCSAVP00000018658"/>
<dbReference type="InterPro" id="IPR001373">
    <property type="entry name" value="Cullin_N"/>
</dbReference>
<dbReference type="GO" id="GO:0031461">
    <property type="term" value="C:cullin-RING ubiquitin ligase complex"/>
    <property type="evidence" value="ECO:0007669"/>
    <property type="project" value="InterPro"/>
</dbReference>
<evidence type="ECO:0000256" key="8">
    <source>
        <dbReference type="ARBA" id="ARBA00023242"/>
    </source>
</evidence>
<dbReference type="eggNOG" id="KOG2285">
    <property type="taxonomic scope" value="Eukaryota"/>
</dbReference>
<dbReference type="SUPFAM" id="SSF75632">
    <property type="entry name" value="Cullin homology domain"/>
    <property type="match status" value="1"/>
</dbReference>
<dbReference type="GO" id="GO:0006511">
    <property type="term" value="P:ubiquitin-dependent protein catabolic process"/>
    <property type="evidence" value="ECO:0007669"/>
    <property type="project" value="InterPro"/>
</dbReference>
<dbReference type="GeneTree" id="ENSGT00940000169483"/>
<evidence type="ECO:0000256" key="7">
    <source>
        <dbReference type="ARBA" id="ARBA00022843"/>
    </source>
</evidence>
<dbReference type="Gene3D" id="3.30.230.130">
    <property type="entry name" value="Cullin, Chain C, Domain 2"/>
    <property type="match status" value="1"/>
</dbReference>
<evidence type="ECO:0000256" key="5">
    <source>
        <dbReference type="ARBA" id="ARBA00022553"/>
    </source>
</evidence>
<dbReference type="GO" id="GO:0016567">
    <property type="term" value="P:protein ubiquitination"/>
    <property type="evidence" value="ECO:0007669"/>
    <property type="project" value="UniProtKB-ARBA"/>
</dbReference>
<keyword evidence="6" id="KW-0833">Ubl conjugation pathway</keyword>
<dbReference type="SUPFAM" id="SSF46785">
    <property type="entry name" value="Winged helix' DNA-binding domain"/>
    <property type="match status" value="1"/>
</dbReference>
<comment type="subcellular location">
    <subcellularLocation>
        <location evidence="1">Nucleus</location>
    </subcellularLocation>
</comment>
<evidence type="ECO:0000256" key="11">
    <source>
        <dbReference type="RuleBase" id="RU003829"/>
    </source>
</evidence>
<dbReference type="FunFam" id="1.20.1310.10:FF:000014">
    <property type="entry name" value="Cullin 5"/>
    <property type="match status" value="1"/>
</dbReference>
<evidence type="ECO:0000256" key="6">
    <source>
        <dbReference type="ARBA" id="ARBA00022786"/>
    </source>
</evidence>
<dbReference type="Ensembl" id="ENSCSAVT00000018861.1">
    <property type="protein sequence ID" value="ENSCSAVP00000018658.1"/>
    <property type="gene ID" value="ENSCSAVG00000010962.1"/>
</dbReference>
<dbReference type="PROSITE" id="PS01256">
    <property type="entry name" value="CULLIN_1"/>
    <property type="match status" value="1"/>
</dbReference>
<keyword evidence="7" id="KW-0832">Ubl conjugation</keyword>
<dbReference type="Gene3D" id="1.10.10.10">
    <property type="entry name" value="Winged helix-like DNA-binding domain superfamily/Winged helix DNA-binding domain"/>
    <property type="match status" value="1"/>
</dbReference>
<evidence type="ECO:0000313" key="13">
    <source>
        <dbReference type="Ensembl" id="ENSCSAVP00000018658.1"/>
    </source>
</evidence>
<dbReference type="InterPro" id="IPR059120">
    <property type="entry name" value="Cullin-like_AB"/>
</dbReference>
<sequence length="768" mass="89354">MSMLVGTEQTFDEKWPTMQPIILKLLSQQSVTRQEWQDLFWDVHSVCLWDNQVGPEKVHTALKNNISSFIKGAQQRIKAHHEGNALLRAYIVEWRKFFDQCVYLPEPFTQLEKSLSGSHAKKKKQEQNTIVRKLMLDSWSKNIFSDIYGLLKERTMELIKHEREGGDLDAQLVIGVRQSFVNLCPNPDDPIQIYREHFESAYIDSTEEHYKSEAENYLAEHGVRKYMAYAYQKLLEETQRGTRYLESSSMTRLNERCVAVLATKFKDSILAECKRMISENEMNQLYLMFNLMNRVPNGVDPMLDCLQEHIVQEGLADMRGCCDVITTDSEKYIELLLSLFNRFSDLVKRSFDDDPRFLTARDKAFKHVVNDYSVFNIELQTKAKQNPIKLPPESRCPELLANFCDMLLRKTPLSKKLSSEEVDSKLKDVLLVLKYVSNKDVFMRYHKAHLTRRLILGTSADSEKEENMVEGLREVGMPADYVNKLARMFQDIKVSEDLNIQFEEARDDRVSELANIKILNAGAWSRRSDRIPVSLPTILEDLIPDVEDFYKSKHHGRMLNWNHLMSNGVMTFKTEMGSFDIEVTTFQMSVLHIWNSRPTESISFEGLKLATQLPDTELRKTLWSLVANPKLKRQVLLCEPKISSPKDFQEGSMLSVNHQFAIMKAGKPQKRGRANLIGRLQLSTDKSREEDNEGITQLRILRTQEAIVKILKMRKRINNAQLQTELVEILKNLFLPQKKLIKQQIEWLIENKYMKRDDNDINTFIYIT</sequence>
<evidence type="ECO:0000256" key="3">
    <source>
        <dbReference type="ARBA" id="ARBA00006019"/>
    </source>
</evidence>
<dbReference type="InParanoid" id="H2ZM42"/>
<dbReference type="InterPro" id="IPR045093">
    <property type="entry name" value="Cullin"/>
</dbReference>
<dbReference type="Proteomes" id="UP000007875">
    <property type="component" value="Unassembled WGS sequence"/>
</dbReference>
<dbReference type="HOGENOM" id="CLU_004747_5_0_1"/>
<dbReference type="InterPro" id="IPR036388">
    <property type="entry name" value="WH-like_DNA-bd_sf"/>
</dbReference>
<dbReference type="Gene3D" id="1.20.1310.10">
    <property type="entry name" value="Cullin Repeats"/>
    <property type="match status" value="4"/>
</dbReference>
<evidence type="ECO:0000259" key="12">
    <source>
        <dbReference type="PROSITE" id="PS50069"/>
    </source>
</evidence>
<keyword evidence="8" id="KW-0539">Nucleus</keyword>
<dbReference type="FunFam" id="3.30.230.130:FF:000004">
    <property type="entry name" value="Cullin 5"/>
    <property type="match status" value="1"/>
</dbReference>
<dbReference type="FunFam" id="1.20.1310.10:FF:000017">
    <property type="entry name" value="Cullin 5"/>
    <property type="match status" value="1"/>
</dbReference>
<dbReference type="GO" id="GO:0005634">
    <property type="term" value="C:nucleus"/>
    <property type="evidence" value="ECO:0007669"/>
    <property type="project" value="UniProtKB-SubCell"/>
</dbReference>
<evidence type="ECO:0000256" key="1">
    <source>
        <dbReference type="ARBA" id="ARBA00004123"/>
    </source>
</evidence>
<dbReference type="SUPFAM" id="SSF74788">
    <property type="entry name" value="Cullin repeat-like"/>
    <property type="match status" value="1"/>
</dbReference>
<evidence type="ECO:0000256" key="9">
    <source>
        <dbReference type="ARBA" id="ARBA00040451"/>
    </source>
</evidence>
<dbReference type="SMART" id="SM00884">
    <property type="entry name" value="Cullin_Nedd8"/>
    <property type="match status" value="1"/>
</dbReference>
<reference evidence="13" key="3">
    <citation type="submission" date="2025-09" db="UniProtKB">
        <authorList>
            <consortium name="Ensembl"/>
        </authorList>
    </citation>
    <scope>IDENTIFICATION</scope>
</reference>
<feature type="domain" description="Cullin family profile" evidence="12">
    <location>
        <begin position="395"/>
        <end position="626"/>
    </location>
</feature>
<dbReference type="FunFam" id="1.20.1310.10:FF:000009">
    <property type="entry name" value="Cullin 5"/>
    <property type="match status" value="1"/>
</dbReference>
<comment type="pathway">
    <text evidence="2">Protein modification; protein ubiquitination.</text>
</comment>
<organism evidence="13 14">
    <name type="scientific">Ciona savignyi</name>
    <name type="common">Pacific transparent sea squirt</name>
    <dbReference type="NCBI Taxonomy" id="51511"/>
    <lineage>
        <taxon>Eukaryota</taxon>
        <taxon>Metazoa</taxon>
        <taxon>Chordata</taxon>
        <taxon>Tunicata</taxon>
        <taxon>Ascidiacea</taxon>
        <taxon>Phlebobranchia</taxon>
        <taxon>Cionidae</taxon>
        <taxon>Ciona</taxon>
    </lineage>
</organism>
<dbReference type="SMART" id="SM00182">
    <property type="entry name" value="CULLIN"/>
    <property type="match status" value="1"/>
</dbReference>
<reference evidence="14" key="1">
    <citation type="submission" date="2003-08" db="EMBL/GenBank/DDBJ databases">
        <authorList>
            <person name="Birren B."/>
            <person name="Nusbaum C."/>
            <person name="Abebe A."/>
            <person name="Abouelleil A."/>
            <person name="Adekoya E."/>
            <person name="Ait-zahra M."/>
            <person name="Allen N."/>
            <person name="Allen T."/>
            <person name="An P."/>
            <person name="Anderson M."/>
            <person name="Anderson S."/>
            <person name="Arachchi H."/>
            <person name="Armbruster J."/>
            <person name="Bachantsang P."/>
            <person name="Baldwin J."/>
            <person name="Barry A."/>
            <person name="Bayul T."/>
            <person name="Blitshsteyn B."/>
            <person name="Bloom T."/>
            <person name="Blye J."/>
            <person name="Boguslavskiy L."/>
            <person name="Borowsky M."/>
            <person name="Boukhgalter B."/>
            <person name="Brunache A."/>
            <person name="Butler J."/>
            <person name="Calixte N."/>
            <person name="Calvo S."/>
            <person name="Camarata J."/>
            <person name="Campo K."/>
            <person name="Chang J."/>
            <person name="Cheshatsang Y."/>
            <person name="Citroen M."/>
            <person name="Collymore A."/>
            <person name="Considine T."/>
            <person name="Cook A."/>
            <person name="Cooke P."/>
            <person name="Corum B."/>
            <person name="Cuomo C."/>
            <person name="David R."/>
            <person name="Dawoe T."/>
            <person name="Degray S."/>
            <person name="Dodge S."/>
            <person name="Dooley K."/>
            <person name="Dorje P."/>
            <person name="Dorjee K."/>
            <person name="Dorris L."/>
            <person name="Duffey N."/>
            <person name="Dupes A."/>
            <person name="Elkins T."/>
            <person name="Engels R."/>
            <person name="Erickson J."/>
            <person name="Farina A."/>
            <person name="Faro S."/>
            <person name="Ferreira P."/>
            <person name="Fischer H."/>
            <person name="Fitzgerald M."/>
            <person name="Foley K."/>
            <person name="Gage D."/>
            <person name="Galagan J."/>
            <person name="Gearin G."/>
            <person name="Gnerre S."/>
            <person name="Gnirke A."/>
            <person name="Goyette A."/>
            <person name="Graham J."/>
            <person name="Grandbois E."/>
            <person name="Gyaltsen K."/>
            <person name="Hafez N."/>
            <person name="Hagopian D."/>
            <person name="Hagos B."/>
            <person name="Hall J."/>
            <person name="Hatcher B."/>
            <person name="Heller A."/>
            <person name="Higgins H."/>
            <person name="Honan T."/>
            <person name="Horn A."/>
            <person name="Houde N."/>
            <person name="Hughes L."/>
            <person name="Hulme W."/>
            <person name="Husby E."/>
            <person name="Iliev I."/>
            <person name="Jaffe D."/>
            <person name="Jones C."/>
            <person name="Kamal M."/>
            <person name="Kamat A."/>
            <person name="Kamvysselis M."/>
            <person name="Karlsson E."/>
            <person name="Kells C."/>
            <person name="Kieu A."/>
            <person name="Kisner P."/>
            <person name="Kodira C."/>
            <person name="Kulbokas E."/>
            <person name="Labutti K."/>
            <person name="Lama D."/>
            <person name="Landers T."/>
            <person name="Leger J."/>
            <person name="Levine S."/>
            <person name="Lewis D."/>
            <person name="Lewis T."/>
            <person name="Lindblad-toh K."/>
            <person name="Liu X."/>
            <person name="Lokyitsang T."/>
            <person name="Lokyitsang Y."/>
            <person name="Lucien O."/>
            <person name="Lui A."/>
            <person name="Ma L.J."/>
            <person name="Mabbitt R."/>
            <person name="Macdonald J."/>
            <person name="Maclean C."/>
            <person name="Major J."/>
            <person name="Manning J."/>
            <person name="Marabella R."/>
            <person name="Maru K."/>
            <person name="Matthews C."/>
            <person name="Mauceli E."/>
            <person name="Mccarthy M."/>
            <person name="Mcdonough S."/>
            <person name="Mcghee T."/>
            <person name="Meldrim J."/>
            <person name="Meneus L."/>
            <person name="Mesirov J."/>
            <person name="Mihalev A."/>
            <person name="Mihova T."/>
            <person name="Mikkelsen T."/>
            <person name="Mlenga V."/>
            <person name="Moru K."/>
            <person name="Mozes J."/>
            <person name="Mulrain L."/>
            <person name="Munson G."/>
            <person name="Naylor J."/>
            <person name="Newes C."/>
            <person name="Nguyen C."/>
            <person name="Nguyen N."/>
            <person name="Nguyen T."/>
            <person name="Nicol R."/>
            <person name="Nielsen C."/>
            <person name="Nizzari M."/>
            <person name="Norbu C."/>
            <person name="Norbu N."/>
            <person name="O'donnell P."/>
            <person name="Okoawo O."/>
            <person name="O'leary S."/>
            <person name="Omotosho B."/>
            <person name="O'neill K."/>
            <person name="Osman S."/>
            <person name="Parker S."/>
            <person name="Perrin D."/>
            <person name="Phunkhang P."/>
            <person name="Piqani B."/>
            <person name="Purcell S."/>
            <person name="Rachupka T."/>
            <person name="Ramasamy U."/>
            <person name="Rameau R."/>
            <person name="Ray V."/>
            <person name="Raymond C."/>
            <person name="Retta R."/>
            <person name="Richardson S."/>
            <person name="Rise C."/>
            <person name="Rodriguez J."/>
            <person name="Rogers J."/>
            <person name="Rogov P."/>
            <person name="Rutman M."/>
            <person name="Schupbach R."/>
            <person name="Seaman C."/>
            <person name="Settipalli S."/>
            <person name="Sharpe T."/>
            <person name="Sheridan J."/>
            <person name="Sherpa N."/>
            <person name="Shi J."/>
            <person name="Smirnov S."/>
            <person name="Smith C."/>
            <person name="Sougnez C."/>
            <person name="Spencer B."/>
            <person name="Stalker J."/>
            <person name="Stange-thomann N."/>
            <person name="Stavropoulos S."/>
            <person name="Stetson K."/>
            <person name="Stone C."/>
            <person name="Stone S."/>
            <person name="Stubbs M."/>
            <person name="Talamas J."/>
            <person name="Tchuinga P."/>
            <person name="Tenzing P."/>
            <person name="Tesfaye S."/>
            <person name="Theodore J."/>
            <person name="Thoulutsang Y."/>
            <person name="Topham K."/>
            <person name="Towey S."/>
            <person name="Tsamla T."/>
            <person name="Tsomo N."/>
            <person name="Vallee D."/>
            <person name="Vassiliev H."/>
            <person name="Venkataraman V."/>
            <person name="Vinson J."/>
            <person name="Vo A."/>
            <person name="Wade C."/>
            <person name="Wang S."/>
            <person name="Wangchuk T."/>
            <person name="Wangdi T."/>
            <person name="Whittaker C."/>
            <person name="Wilkinson J."/>
            <person name="Wu Y."/>
            <person name="Wyman D."/>
            <person name="Yadav S."/>
            <person name="Yang S."/>
            <person name="Yang X."/>
            <person name="Yeager S."/>
            <person name="Yee E."/>
            <person name="Young G."/>
            <person name="Zainoun J."/>
            <person name="Zembeck L."/>
            <person name="Zimmer A."/>
            <person name="Zody M."/>
            <person name="Lander E."/>
        </authorList>
    </citation>
    <scope>NUCLEOTIDE SEQUENCE [LARGE SCALE GENOMIC DNA]</scope>
</reference>
<dbReference type="FunFam" id="1.10.10.10:FF:000142">
    <property type="entry name" value="Cullin 5"/>
    <property type="match status" value="1"/>
</dbReference>
<dbReference type="InterPro" id="IPR016159">
    <property type="entry name" value="Cullin_repeat-like_dom_sf"/>
</dbReference>
<dbReference type="GO" id="GO:0007165">
    <property type="term" value="P:signal transduction"/>
    <property type="evidence" value="ECO:0007669"/>
    <property type="project" value="UniProtKB-ARBA"/>
</dbReference>